<reference evidence="1" key="1">
    <citation type="submission" date="2021-01" db="EMBL/GenBank/DDBJ databases">
        <title>Adiantum capillus-veneris genome.</title>
        <authorList>
            <person name="Fang Y."/>
            <person name="Liao Q."/>
        </authorList>
    </citation>
    <scope>NUCLEOTIDE SEQUENCE</scope>
    <source>
        <strain evidence="1">H3</strain>
        <tissue evidence="1">Leaf</tissue>
    </source>
</reference>
<evidence type="ECO:0000313" key="2">
    <source>
        <dbReference type="Proteomes" id="UP000886520"/>
    </source>
</evidence>
<proteinExistence type="predicted"/>
<protein>
    <submittedName>
        <fullName evidence="1">Uncharacterized protein</fullName>
    </submittedName>
</protein>
<accession>A0A9D4UW10</accession>
<name>A0A9D4UW10_ADICA</name>
<dbReference type="AlphaFoldDB" id="A0A9D4UW10"/>
<dbReference type="Proteomes" id="UP000886520">
    <property type="component" value="Chromosome 10"/>
</dbReference>
<comment type="caution">
    <text evidence="1">The sequence shown here is derived from an EMBL/GenBank/DDBJ whole genome shotgun (WGS) entry which is preliminary data.</text>
</comment>
<gene>
    <name evidence="1" type="ORF">GOP47_0010840</name>
</gene>
<organism evidence="1 2">
    <name type="scientific">Adiantum capillus-veneris</name>
    <name type="common">Maidenhair fern</name>
    <dbReference type="NCBI Taxonomy" id="13818"/>
    <lineage>
        <taxon>Eukaryota</taxon>
        <taxon>Viridiplantae</taxon>
        <taxon>Streptophyta</taxon>
        <taxon>Embryophyta</taxon>
        <taxon>Tracheophyta</taxon>
        <taxon>Polypodiopsida</taxon>
        <taxon>Polypodiidae</taxon>
        <taxon>Polypodiales</taxon>
        <taxon>Pteridineae</taxon>
        <taxon>Pteridaceae</taxon>
        <taxon>Vittarioideae</taxon>
        <taxon>Adiantum</taxon>
    </lineage>
</organism>
<keyword evidence="2" id="KW-1185">Reference proteome</keyword>
<dbReference type="EMBL" id="JABFUD020000010">
    <property type="protein sequence ID" value="KAI5074879.1"/>
    <property type="molecule type" value="Genomic_DNA"/>
</dbReference>
<dbReference type="OrthoDB" id="1919807at2759"/>
<evidence type="ECO:0000313" key="1">
    <source>
        <dbReference type="EMBL" id="KAI5074879.1"/>
    </source>
</evidence>
<sequence length="292" mass="32602">MMGGSDVQTQTIYRDSESQTSAFDLLLPQPWQIATPDPWVLEGCPVGFPRKSQLTGSKTKAPEHWFARPKEKEKNRVPFVFPAKLKNHGNFLSSDENRPILEPFTSLLYEAIEELEPRVAFKGVSCNVFPLPAVVIGDGTGVGSNWFARLSRGSNRRTTADSSNFSSEQSQLEKSNQRNYAAYLGRHRKILTPRCDPLLVVRMERANAVVLLQRCLRGRAAQITMADTRSRVLELYPELNQLEENIIEPKGVDAGNKLGAAKALVAKQLFKMFISMQATPSPQRSINATWGV</sequence>